<dbReference type="AlphaFoldDB" id="A0A6V7GZX2"/>
<keyword evidence="2" id="KW-1185">Reference proteome</keyword>
<protein>
    <submittedName>
        <fullName evidence="1">Uncharacterized protein</fullName>
    </submittedName>
</protein>
<comment type="caution">
    <text evidence="1">The sequence shown here is derived from an EMBL/GenBank/DDBJ whole genome shotgun (WGS) entry which is preliminary data.</text>
</comment>
<proteinExistence type="predicted"/>
<evidence type="ECO:0000313" key="2">
    <source>
        <dbReference type="Proteomes" id="UP000752696"/>
    </source>
</evidence>
<reference evidence="1" key="1">
    <citation type="submission" date="2020-07" db="EMBL/GenBank/DDBJ databases">
        <authorList>
            <person name="Nazaruddin N."/>
        </authorList>
    </citation>
    <scope>NUCLEOTIDE SEQUENCE</scope>
</reference>
<feature type="non-terminal residue" evidence="1">
    <location>
        <position position="1"/>
    </location>
</feature>
<accession>A0A6V7GZX2</accession>
<evidence type="ECO:0000313" key="1">
    <source>
        <dbReference type="EMBL" id="CAD1472185.1"/>
    </source>
</evidence>
<dbReference type="OrthoDB" id="7611382at2759"/>
<dbReference type="Proteomes" id="UP000752696">
    <property type="component" value="Unassembled WGS sequence"/>
</dbReference>
<name>A0A6V7GZX2_9HYME</name>
<dbReference type="EMBL" id="CAJDYZ010005078">
    <property type="protein sequence ID" value="CAD1472185.1"/>
    <property type="molecule type" value="Genomic_DNA"/>
</dbReference>
<sequence>AYYNETKFSVDVTDQMARKYSVKSKLYRRVQFCTRQNISRQQFLLQLAEKLAKDYHEFLQEEKENIQGTSNEQCNICGNRRYDFAKIIKQLNLV</sequence>
<organism evidence="1 2">
    <name type="scientific">Heterotrigona itama</name>
    <dbReference type="NCBI Taxonomy" id="395501"/>
    <lineage>
        <taxon>Eukaryota</taxon>
        <taxon>Metazoa</taxon>
        <taxon>Ecdysozoa</taxon>
        <taxon>Arthropoda</taxon>
        <taxon>Hexapoda</taxon>
        <taxon>Insecta</taxon>
        <taxon>Pterygota</taxon>
        <taxon>Neoptera</taxon>
        <taxon>Endopterygota</taxon>
        <taxon>Hymenoptera</taxon>
        <taxon>Apocrita</taxon>
        <taxon>Aculeata</taxon>
        <taxon>Apoidea</taxon>
        <taxon>Anthophila</taxon>
        <taxon>Apidae</taxon>
        <taxon>Heterotrigona</taxon>
    </lineage>
</organism>
<gene>
    <name evidence="1" type="ORF">MHI_LOCUS264916</name>
</gene>